<evidence type="ECO:0000256" key="1">
    <source>
        <dbReference type="SAM" id="MobiDB-lite"/>
    </source>
</evidence>
<dbReference type="EMBL" id="PGFA01000001">
    <property type="protein sequence ID" value="PJJ58866.1"/>
    <property type="molecule type" value="Genomic_DNA"/>
</dbReference>
<evidence type="ECO:0000313" key="2">
    <source>
        <dbReference type="EMBL" id="PJJ58866.1"/>
    </source>
</evidence>
<reference evidence="2 3" key="1">
    <citation type="submission" date="2017-11" db="EMBL/GenBank/DDBJ databases">
        <title>Genomic Encyclopedia of Archaeal and Bacterial Type Strains, Phase II (KMG-II): From Individual Species to Whole Genera.</title>
        <authorList>
            <person name="Goeker M."/>
        </authorList>
    </citation>
    <scope>NUCLEOTIDE SEQUENCE [LARGE SCALE GENOMIC DNA]</scope>
    <source>
        <strain evidence="2 3">DSM 11115</strain>
    </source>
</reference>
<accession>A0A2M9BLN5</accession>
<comment type="caution">
    <text evidence="2">The sequence shown here is derived from an EMBL/GenBank/DDBJ whole genome shotgun (WGS) entry which is preliminary data.</text>
</comment>
<feature type="region of interest" description="Disordered" evidence="1">
    <location>
        <begin position="59"/>
        <end position="92"/>
    </location>
</feature>
<gene>
    <name evidence="2" type="ORF">CLV45_0277</name>
</gene>
<proteinExistence type="predicted"/>
<evidence type="ECO:0000313" key="3">
    <source>
        <dbReference type="Proteomes" id="UP000228535"/>
    </source>
</evidence>
<dbReference type="AlphaFoldDB" id="A0A2M9BLN5"/>
<sequence length="92" mass="9882">MANSPQKTDKKTDTKTDNTPGAIGASAANPIDPATSSPTIDTEAGVTMGDGIRHLHSLAKGDEDFINGTDDHADRRNQPDTEQEHRDQLNKQ</sequence>
<feature type="compositionally biased region" description="Basic and acidic residues" evidence="1">
    <location>
        <begin position="7"/>
        <end position="16"/>
    </location>
</feature>
<dbReference type="Proteomes" id="UP000228535">
    <property type="component" value="Unassembled WGS sequence"/>
</dbReference>
<dbReference type="OrthoDB" id="885369at2"/>
<protein>
    <submittedName>
        <fullName evidence="2">Uncharacterized protein</fullName>
    </submittedName>
</protein>
<dbReference type="RefSeq" id="WP_100334616.1">
    <property type="nucleotide sequence ID" value="NZ_PGFA01000001.1"/>
</dbReference>
<feature type="region of interest" description="Disordered" evidence="1">
    <location>
        <begin position="1"/>
        <end position="45"/>
    </location>
</feature>
<name>A0A2M9BLN5_9BACT</name>
<organism evidence="2 3">
    <name type="scientific">Hymenobacter chitinivorans DSM 11115</name>
    <dbReference type="NCBI Taxonomy" id="1121954"/>
    <lineage>
        <taxon>Bacteria</taxon>
        <taxon>Pseudomonadati</taxon>
        <taxon>Bacteroidota</taxon>
        <taxon>Cytophagia</taxon>
        <taxon>Cytophagales</taxon>
        <taxon>Hymenobacteraceae</taxon>
        <taxon>Hymenobacter</taxon>
    </lineage>
</organism>
<keyword evidence="3" id="KW-1185">Reference proteome</keyword>